<evidence type="ECO:0000256" key="7">
    <source>
        <dbReference type="ARBA" id="ARBA00023136"/>
    </source>
</evidence>
<feature type="transmembrane region" description="Helical" evidence="8">
    <location>
        <begin position="305"/>
        <end position="323"/>
    </location>
</feature>
<dbReference type="PANTHER" id="PTHR33908">
    <property type="entry name" value="MANNOSYLTRANSFERASE YKCB-RELATED"/>
    <property type="match status" value="1"/>
</dbReference>
<evidence type="ECO:0000313" key="11">
    <source>
        <dbReference type="EMBL" id="RMB18063.1"/>
    </source>
</evidence>
<comment type="subcellular location">
    <subcellularLocation>
        <location evidence="1">Cell membrane</location>
        <topology evidence="1">Multi-pass membrane protein</topology>
    </subcellularLocation>
</comment>
<feature type="transmembrane region" description="Helical" evidence="8">
    <location>
        <begin position="160"/>
        <end position="189"/>
    </location>
</feature>
<dbReference type="RefSeq" id="WP_121920172.1">
    <property type="nucleotide sequence ID" value="NZ_CP034145.1"/>
</dbReference>
<dbReference type="GeneID" id="38472481"/>
<evidence type="ECO:0000259" key="9">
    <source>
        <dbReference type="Pfam" id="PF13231"/>
    </source>
</evidence>
<dbReference type="EMBL" id="REFS01000003">
    <property type="protein sequence ID" value="RMB18063.1"/>
    <property type="molecule type" value="Genomic_DNA"/>
</dbReference>
<keyword evidence="4 11" id="KW-0808">Transferase</keyword>
<dbReference type="GO" id="GO:0016763">
    <property type="term" value="F:pentosyltransferase activity"/>
    <property type="evidence" value="ECO:0007669"/>
    <property type="project" value="TreeGrafter"/>
</dbReference>
<dbReference type="InterPro" id="IPR050297">
    <property type="entry name" value="LipidA_mod_glycosyltrf_83"/>
</dbReference>
<gene>
    <name evidence="11" type="ORF">ATH50_1509</name>
    <name evidence="10" type="ORF">DU502_14305</name>
</gene>
<keyword evidence="13" id="KW-1185">Reference proteome</keyword>
<evidence type="ECO:0000313" key="10">
    <source>
        <dbReference type="EMBL" id="AZH26468.1"/>
    </source>
</evidence>
<feature type="transmembrane region" description="Helical" evidence="8">
    <location>
        <begin position="132"/>
        <end position="148"/>
    </location>
</feature>
<dbReference type="EMBL" id="CP034145">
    <property type="protein sequence ID" value="AZH26468.1"/>
    <property type="molecule type" value="Genomic_DNA"/>
</dbReference>
<evidence type="ECO:0000313" key="12">
    <source>
        <dbReference type="Proteomes" id="UP000277326"/>
    </source>
</evidence>
<reference evidence="11 12" key="1">
    <citation type="journal article" date="2015" name="Stand. Genomic Sci.">
        <title>Genomic Encyclopedia of Bacterial and Archaeal Type Strains, Phase III: the genomes of soil and plant-associated and newly described type strains.</title>
        <authorList>
            <person name="Whitman W.B."/>
            <person name="Woyke T."/>
            <person name="Klenk H.P."/>
            <person name="Zhou Y."/>
            <person name="Lilburn T.G."/>
            <person name="Beck B.J."/>
            <person name="De Vos P."/>
            <person name="Vandamme P."/>
            <person name="Eisen J.A."/>
            <person name="Garrity G."/>
            <person name="Hugenholtz P."/>
            <person name="Kyrpides N.C."/>
        </authorList>
    </citation>
    <scope>NUCLEOTIDE SEQUENCE [LARGE SCALE GENOMIC DNA]</scope>
    <source>
        <strain evidence="11 12">CGMCC 1.10124</strain>
    </source>
</reference>
<dbReference type="GO" id="GO:0005886">
    <property type="term" value="C:plasma membrane"/>
    <property type="evidence" value="ECO:0007669"/>
    <property type="project" value="UniProtKB-SubCell"/>
</dbReference>
<keyword evidence="2" id="KW-1003">Cell membrane</keyword>
<dbReference type="Proteomes" id="UP000277326">
    <property type="component" value="Unassembled WGS sequence"/>
</dbReference>
<dbReference type="Proteomes" id="UP000282007">
    <property type="component" value="Chromosome"/>
</dbReference>
<evidence type="ECO:0000313" key="13">
    <source>
        <dbReference type="Proteomes" id="UP000282007"/>
    </source>
</evidence>
<accession>A0A3M0DRK4</accession>
<keyword evidence="7 8" id="KW-0472">Membrane</keyword>
<dbReference type="Pfam" id="PF13231">
    <property type="entry name" value="PMT_2"/>
    <property type="match status" value="1"/>
</dbReference>
<sequence>MDIDRREATVVGSLISLGAALRVFRIGTESLWLDEAASVSYVTTMSVRELVVRIPWTDNSPPLYYLLLDAWTELFGVSEASVRLLSAVFGILSIPLLYLIGKRLFGERVGLLSAGILALSPFQLWYAQEARAYSLLLLLSLLSYYYFLRVDGDGTAADTVGYVVFSVLLGYTHVFGFFVILAQSLYVLLRYVPATEGLVGEEVVAWIKHQSLIGLLLSPYVVVLLVRIVAEQGDVWVSMPTLRSIVAAPVVYFGTTGSVRRSIPINLLILAVLGGLTLLSLTPLLRQLRAGEWPSPDTESGYATLNALLWFLVPIVVPIVLSVLLTPIYLIRYTIPASAGLYLLVAKGIETIPRRNVRLVAAGLIVLTLVQPLPILYADDQKEQWREAAHAIESNADEGDLIVISATYVQTPFEYYYEGKLAVVPVEEDVSATALRSNTRGHDTVWLITSHVKDHERERLRDLLDDDYVRVDEIQLNRIRIQKFSTASA</sequence>
<feature type="transmembrane region" description="Helical" evidence="8">
    <location>
        <begin position="109"/>
        <end position="126"/>
    </location>
</feature>
<proteinExistence type="predicted"/>
<evidence type="ECO:0000256" key="4">
    <source>
        <dbReference type="ARBA" id="ARBA00022679"/>
    </source>
</evidence>
<dbReference type="PANTHER" id="PTHR33908:SF3">
    <property type="entry name" value="UNDECAPRENYL PHOSPHATE-ALPHA-4-AMINO-4-DEOXY-L-ARABINOSE ARABINOSYL TRANSFERASE"/>
    <property type="match status" value="1"/>
</dbReference>
<evidence type="ECO:0000256" key="2">
    <source>
        <dbReference type="ARBA" id="ARBA00022475"/>
    </source>
</evidence>
<evidence type="ECO:0000256" key="5">
    <source>
        <dbReference type="ARBA" id="ARBA00022692"/>
    </source>
</evidence>
<dbReference type="OrthoDB" id="114973at2157"/>
<organism evidence="11 12">
    <name type="scientific">Haloplanus aerogenes</name>
    <dbReference type="NCBI Taxonomy" id="660522"/>
    <lineage>
        <taxon>Archaea</taxon>
        <taxon>Methanobacteriati</taxon>
        <taxon>Methanobacteriota</taxon>
        <taxon>Stenosarchaea group</taxon>
        <taxon>Halobacteria</taxon>
        <taxon>Halobacteriales</taxon>
        <taxon>Haloferacaceae</taxon>
        <taxon>Haloplanus</taxon>
    </lineage>
</organism>
<evidence type="ECO:0000256" key="6">
    <source>
        <dbReference type="ARBA" id="ARBA00022989"/>
    </source>
</evidence>
<dbReference type="KEGG" id="haer:DU502_14305"/>
<reference evidence="11" key="3">
    <citation type="submission" date="2018-10" db="EMBL/GenBank/DDBJ databases">
        <authorList>
            <person name="Whitman W."/>
            <person name="Huntemann M."/>
            <person name="Clum A."/>
            <person name="Pillay M."/>
            <person name="Palaniappan K."/>
            <person name="Varghese N."/>
            <person name="Mikhailova N."/>
            <person name="Stamatis D."/>
            <person name="Reddy T."/>
            <person name="Daum C."/>
            <person name="Shapiro N."/>
            <person name="Ivanova N."/>
            <person name="Kyrpides N."/>
            <person name="Woyke T."/>
        </authorList>
    </citation>
    <scope>NUCLEOTIDE SEQUENCE</scope>
    <source>
        <strain evidence="11">CGMCC 1.10124</strain>
    </source>
</reference>
<feature type="domain" description="Glycosyltransferase RgtA/B/C/D-like" evidence="9">
    <location>
        <begin position="60"/>
        <end position="182"/>
    </location>
</feature>
<dbReference type="InterPro" id="IPR038731">
    <property type="entry name" value="RgtA/B/C-like"/>
</dbReference>
<evidence type="ECO:0000256" key="1">
    <source>
        <dbReference type="ARBA" id="ARBA00004651"/>
    </source>
</evidence>
<feature type="transmembrane region" description="Helical" evidence="8">
    <location>
        <begin position="80"/>
        <end position="100"/>
    </location>
</feature>
<keyword evidence="5 8" id="KW-0812">Transmembrane</keyword>
<feature type="transmembrane region" description="Helical" evidence="8">
    <location>
        <begin position="357"/>
        <end position="377"/>
    </location>
</feature>
<name>A0A3M0DRK4_9EURY</name>
<protein>
    <submittedName>
        <fullName evidence="11">Dolichyl-phosphate-mannose-protein mannosyltransferase</fullName>
    </submittedName>
    <submittedName>
        <fullName evidence="10">Phospholipid carrier-dependent glycosyltransferase</fullName>
    </submittedName>
</protein>
<keyword evidence="6 8" id="KW-1133">Transmembrane helix</keyword>
<keyword evidence="3 11" id="KW-0328">Glycosyltransferase</keyword>
<reference evidence="10 13" key="2">
    <citation type="submission" date="2018-07" db="EMBL/GenBank/DDBJ databases">
        <title>Genome sequences of Haloplanus aerogenes JCM 16430T.</title>
        <authorList>
            <person name="Kim Y.B."/>
            <person name="Roh S.W."/>
        </authorList>
    </citation>
    <scope>NUCLEOTIDE SEQUENCE [LARGE SCALE GENOMIC DNA]</scope>
    <source>
        <strain evidence="10 13">JCM 16430</strain>
    </source>
</reference>
<dbReference type="AlphaFoldDB" id="A0A3M0DRK4"/>
<evidence type="ECO:0000256" key="8">
    <source>
        <dbReference type="SAM" id="Phobius"/>
    </source>
</evidence>
<dbReference type="GO" id="GO:0010041">
    <property type="term" value="P:response to iron(III) ion"/>
    <property type="evidence" value="ECO:0007669"/>
    <property type="project" value="TreeGrafter"/>
</dbReference>
<dbReference type="GO" id="GO:0008610">
    <property type="term" value="P:lipid biosynthetic process"/>
    <property type="evidence" value="ECO:0007669"/>
    <property type="project" value="UniProtKB-ARBA"/>
</dbReference>
<feature type="transmembrane region" description="Helical" evidence="8">
    <location>
        <begin position="265"/>
        <end position="285"/>
    </location>
</feature>
<evidence type="ECO:0000256" key="3">
    <source>
        <dbReference type="ARBA" id="ARBA00022676"/>
    </source>
</evidence>